<dbReference type="GO" id="GO:0004252">
    <property type="term" value="F:serine-type endopeptidase activity"/>
    <property type="evidence" value="ECO:0007669"/>
    <property type="project" value="InterPro"/>
</dbReference>
<dbReference type="InterPro" id="IPR019533">
    <property type="entry name" value="Peptidase_S26"/>
</dbReference>
<protein>
    <submittedName>
        <fullName evidence="2">S26 family signal peptidase</fullName>
    </submittedName>
</protein>
<dbReference type="Proteomes" id="UP000315385">
    <property type="component" value="Unassembled WGS sequence"/>
</dbReference>
<organism evidence="2 3">
    <name type="scientific">Halonotius roseus</name>
    <dbReference type="NCBI Taxonomy" id="2511997"/>
    <lineage>
        <taxon>Archaea</taxon>
        <taxon>Methanobacteriati</taxon>
        <taxon>Methanobacteriota</taxon>
        <taxon>Stenosarchaea group</taxon>
        <taxon>Halobacteria</taxon>
        <taxon>Halobacteriales</taxon>
        <taxon>Haloferacaceae</taxon>
        <taxon>Halonotius</taxon>
    </lineage>
</organism>
<keyword evidence="1" id="KW-1133">Transmembrane helix</keyword>
<accession>A0A544QQA7</accession>
<keyword evidence="3" id="KW-1185">Reference proteome</keyword>
<sequence length="370" mass="38707">MRVRSIASNAITLLLAGLIIFIVLSQVFGFPAPIAFVETGSMAGTIDPGEGFIGIPAPLAGEPSVGDVVTYRAQIIQDGGLTTHRIVDVTEAGYVTQGDANSFTDQDDGEPYVTDAQIELVALQFNGDVVTIPGVAAAARTGSGILAAIAGVIGVSETSGANTGLALGIAGLLIVGAAYIYDLFTGSATRVLRRSTRRWAVVDSRFILLALLLALSLPILSVMAVPSGTTEITITSAEFERPNDPTVIKAGGTAESTSNVEAGPFIPRTIVLEPRTEGVQFADRVLQVAPGGTAETTLTLSAPEETGPYIRARSEHHYIGVLPSSVIVALHDIHPFVAMTTITGMLLSPVAVLFYLIVGFRPIVLREETR</sequence>
<feature type="transmembrane region" description="Helical" evidence="1">
    <location>
        <begin position="336"/>
        <end position="360"/>
    </location>
</feature>
<keyword evidence="1" id="KW-0812">Transmembrane</keyword>
<feature type="transmembrane region" description="Helical" evidence="1">
    <location>
        <begin position="206"/>
        <end position="225"/>
    </location>
</feature>
<name>A0A544QQA7_9EURY</name>
<comment type="caution">
    <text evidence="2">The sequence shown here is derived from an EMBL/GenBank/DDBJ whole genome shotgun (WGS) entry which is preliminary data.</text>
</comment>
<evidence type="ECO:0000313" key="3">
    <source>
        <dbReference type="Proteomes" id="UP000315385"/>
    </source>
</evidence>
<evidence type="ECO:0000313" key="2">
    <source>
        <dbReference type="EMBL" id="TQQ81620.1"/>
    </source>
</evidence>
<dbReference type="OrthoDB" id="50404at2157"/>
<keyword evidence="1" id="KW-0472">Membrane</keyword>
<feature type="transmembrane region" description="Helical" evidence="1">
    <location>
        <begin position="165"/>
        <end position="185"/>
    </location>
</feature>
<gene>
    <name evidence="2" type="ORF">EWF95_01365</name>
</gene>
<dbReference type="CDD" id="cd06530">
    <property type="entry name" value="S26_SPase_I"/>
    <property type="match status" value="1"/>
</dbReference>
<proteinExistence type="predicted"/>
<dbReference type="AlphaFoldDB" id="A0A544QQA7"/>
<reference evidence="2 3" key="1">
    <citation type="submission" date="2019-02" db="EMBL/GenBank/DDBJ databases">
        <title>Halonotius sp. a new haloqrchaeon isolated from saline water.</title>
        <authorList>
            <person name="Duran-Viseras A."/>
            <person name="Sanchez-Porro C."/>
            <person name="Ventosa A."/>
        </authorList>
    </citation>
    <scope>NUCLEOTIDE SEQUENCE [LARGE SCALE GENOMIC DNA]</scope>
    <source>
        <strain evidence="2 3">F9-27</strain>
    </source>
</reference>
<dbReference type="RefSeq" id="WP_142442188.1">
    <property type="nucleotide sequence ID" value="NZ_SESI01000001.1"/>
</dbReference>
<dbReference type="GO" id="GO:0006465">
    <property type="term" value="P:signal peptide processing"/>
    <property type="evidence" value="ECO:0007669"/>
    <property type="project" value="InterPro"/>
</dbReference>
<evidence type="ECO:0000256" key="1">
    <source>
        <dbReference type="SAM" id="Phobius"/>
    </source>
</evidence>
<dbReference type="EMBL" id="SESI01000001">
    <property type="protein sequence ID" value="TQQ81620.1"/>
    <property type="molecule type" value="Genomic_DNA"/>
</dbReference>